<gene>
    <name evidence="12" type="ORF">A3770_14p71200</name>
</gene>
<dbReference type="InterPro" id="IPR003593">
    <property type="entry name" value="AAA+_ATPase"/>
</dbReference>
<dbReference type="InterPro" id="IPR039421">
    <property type="entry name" value="Type_1_exporter"/>
</dbReference>
<dbReference type="FunFam" id="3.40.50.300:FF:000287">
    <property type="entry name" value="Multidrug ABC transporter ATP-binding protein"/>
    <property type="match status" value="1"/>
</dbReference>
<evidence type="ECO:0000256" key="8">
    <source>
        <dbReference type="ARBA" id="ARBA00024363"/>
    </source>
</evidence>
<dbReference type="SUPFAM" id="SSF52540">
    <property type="entry name" value="P-loop containing nucleoside triphosphate hydrolases"/>
    <property type="match status" value="1"/>
</dbReference>
<reference evidence="12 13" key="1">
    <citation type="submission" date="2018-07" db="EMBL/GenBank/DDBJ databases">
        <title>The complete nuclear genome of the prasinophyte Chloropicon primus (CCMP1205).</title>
        <authorList>
            <person name="Pombert J.-F."/>
            <person name="Otis C."/>
            <person name="Turmel M."/>
            <person name="Lemieux C."/>
        </authorList>
    </citation>
    <scope>NUCLEOTIDE SEQUENCE [LARGE SCALE GENOMIC DNA]</scope>
    <source>
        <strain evidence="12 13">CCMP1205</strain>
    </source>
</reference>
<keyword evidence="5" id="KW-0067">ATP-binding</keyword>
<feature type="region of interest" description="Disordered" evidence="9">
    <location>
        <begin position="76"/>
        <end position="110"/>
    </location>
</feature>
<evidence type="ECO:0000313" key="13">
    <source>
        <dbReference type="Proteomes" id="UP000316726"/>
    </source>
</evidence>
<keyword evidence="3" id="KW-0812">Transmembrane</keyword>
<evidence type="ECO:0000259" key="10">
    <source>
        <dbReference type="PROSITE" id="PS50893"/>
    </source>
</evidence>
<dbReference type="InterPro" id="IPR011527">
    <property type="entry name" value="ABC1_TM_dom"/>
</dbReference>
<dbReference type="InterPro" id="IPR003439">
    <property type="entry name" value="ABC_transporter-like_ATP-bd"/>
</dbReference>
<feature type="domain" description="ABC transporter" evidence="10">
    <location>
        <begin position="492"/>
        <end position="728"/>
    </location>
</feature>
<name>A0A5B8MYC9_9CHLO</name>
<dbReference type="InterPro" id="IPR017871">
    <property type="entry name" value="ABC_transporter-like_CS"/>
</dbReference>
<feature type="domain" description="ABC transmembrane type-1" evidence="11">
    <location>
        <begin position="146"/>
        <end position="451"/>
    </location>
</feature>
<dbReference type="OrthoDB" id="6500128at2759"/>
<evidence type="ECO:0000313" key="12">
    <source>
        <dbReference type="EMBL" id="QDZ24602.1"/>
    </source>
</evidence>
<dbReference type="PROSITE" id="PS00211">
    <property type="entry name" value="ABC_TRANSPORTER_1"/>
    <property type="match status" value="1"/>
</dbReference>
<evidence type="ECO:0000256" key="9">
    <source>
        <dbReference type="SAM" id="MobiDB-lite"/>
    </source>
</evidence>
<protein>
    <submittedName>
        <fullName evidence="12">ABC transporter</fullName>
    </submittedName>
</protein>
<dbReference type="GO" id="GO:0005743">
    <property type="term" value="C:mitochondrial inner membrane"/>
    <property type="evidence" value="ECO:0007669"/>
    <property type="project" value="TreeGrafter"/>
</dbReference>
<evidence type="ECO:0000256" key="7">
    <source>
        <dbReference type="ARBA" id="ARBA00023136"/>
    </source>
</evidence>
<accession>A0A5B8MYC9</accession>
<dbReference type="AlphaFoldDB" id="A0A5B8MYC9"/>
<dbReference type="PROSITE" id="PS50893">
    <property type="entry name" value="ABC_TRANSPORTER_2"/>
    <property type="match status" value="1"/>
</dbReference>
<dbReference type="Pfam" id="PF00005">
    <property type="entry name" value="ABC_tran"/>
    <property type="match status" value="1"/>
</dbReference>
<dbReference type="Gene3D" id="1.20.1560.10">
    <property type="entry name" value="ABC transporter type 1, transmembrane domain"/>
    <property type="match status" value="1"/>
</dbReference>
<comment type="subcellular location">
    <subcellularLocation>
        <location evidence="1">Mitochondrion membrane</location>
        <topology evidence="1">Multi-pass membrane protein</topology>
    </subcellularLocation>
</comment>
<sequence length="732" mass="78850">MSTIGPLAPLASRALLHTRRLGLGPGVAGTSKAVLFPISNPARVASGGEAGSAEFPRWSQSSGPFPISGGLRSFSSAGTKQVAGDELKPKQGEDSGASNASSTGATRSAVSKVNDFGEDTSYAEVMGYLSKYVWPHDDRETRNRVVFSFGLLSAGKLLNVQVPFLFKEAVDQLTQVAATGSDVAAASALDPSHLVLLGAGVGTPAVMLASYGMVRATASFCNEYKNAIFAKVAQRVLKNVASQVFRHLHELDISYHLTRQTGAISRLVDRGTRGINFVFSSLVFNVVPTALEVSLVGTALAYKCGPEFAYLTFGTIGCYTAFTIATTQWRIQFRKQMNKSDNEGANVALDSLINYETVKYFGNESYEASKYGKCLTQYEGAAVKVQQSLGFLNFGQNLIFSTALSTAMLMSAQGIYNGTSTVGDLVLVNGLLFQLSLPLNFLGTVYREIRQSMIDMGNMFSLLKEEPSVFDRPGAVDVPLSIVDGKPAPLKVAFEDVTFSYPNTNERTILDHVSFSVDAGKSLAIVGSSGSGKSTILRLLFRFYDPAGGRVKISGTDVTDLKLVDFRKKVGVVPQDVVLFNDTIYNNIAYGNLERSREDILEAAKLAEIHDSIMGMPNRYDTMVGERGLTLSGGEKQRVAIARALLKDPQILLFDEITSALDSETESKIIDAVNKLSRGKTTIYIAHRLSTASSCDKILVLDGGRVAEYGTHEELVGKKGGKYAGMWQLQGH</sequence>
<feature type="compositionally biased region" description="Low complexity" evidence="9">
    <location>
        <begin position="95"/>
        <end position="109"/>
    </location>
</feature>
<dbReference type="GO" id="GO:0005524">
    <property type="term" value="F:ATP binding"/>
    <property type="evidence" value="ECO:0007669"/>
    <property type="project" value="UniProtKB-KW"/>
</dbReference>
<dbReference type="Gene3D" id="3.40.50.300">
    <property type="entry name" value="P-loop containing nucleotide triphosphate hydrolases"/>
    <property type="match status" value="1"/>
</dbReference>
<dbReference type="GO" id="GO:0140359">
    <property type="term" value="F:ABC-type transporter activity"/>
    <property type="evidence" value="ECO:0007669"/>
    <property type="project" value="InterPro"/>
</dbReference>
<dbReference type="Pfam" id="PF00664">
    <property type="entry name" value="ABC_membrane"/>
    <property type="match status" value="1"/>
</dbReference>
<dbReference type="GO" id="GO:0016887">
    <property type="term" value="F:ATP hydrolysis activity"/>
    <property type="evidence" value="ECO:0007669"/>
    <property type="project" value="InterPro"/>
</dbReference>
<dbReference type="CDD" id="cd18582">
    <property type="entry name" value="ABC_6TM_ATM1_ABCB7"/>
    <property type="match status" value="1"/>
</dbReference>
<keyword evidence="13" id="KW-1185">Reference proteome</keyword>
<evidence type="ECO:0000256" key="1">
    <source>
        <dbReference type="ARBA" id="ARBA00004225"/>
    </source>
</evidence>
<dbReference type="InterPro" id="IPR036640">
    <property type="entry name" value="ABC1_TM_sf"/>
</dbReference>
<evidence type="ECO:0000256" key="4">
    <source>
        <dbReference type="ARBA" id="ARBA00022741"/>
    </source>
</evidence>
<feature type="compositionally biased region" description="Basic and acidic residues" evidence="9">
    <location>
        <begin position="83"/>
        <end position="93"/>
    </location>
</feature>
<evidence type="ECO:0000256" key="6">
    <source>
        <dbReference type="ARBA" id="ARBA00022989"/>
    </source>
</evidence>
<dbReference type="GO" id="GO:0006879">
    <property type="term" value="P:intracellular iron ion homeostasis"/>
    <property type="evidence" value="ECO:0007669"/>
    <property type="project" value="TreeGrafter"/>
</dbReference>
<dbReference type="SMART" id="SM00382">
    <property type="entry name" value="AAA"/>
    <property type="match status" value="1"/>
</dbReference>
<evidence type="ECO:0000256" key="2">
    <source>
        <dbReference type="ARBA" id="ARBA00022448"/>
    </source>
</evidence>
<comment type="similarity">
    <text evidence="8">Belongs to the ABC transporter superfamily. ABCB family. Heavy Metal importer (TC 3.A.1.210) subfamily.</text>
</comment>
<organism evidence="12 13">
    <name type="scientific">Chloropicon primus</name>
    <dbReference type="NCBI Taxonomy" id="1764295"/>
    <lineage>
        <taxon>Eukaryota</taxon>
        <taxon>Viridiplantae</taxon>
        <taxon>Chlorophyta</taxon>
        <taxon>Chloropicophyceae</taxon>
        <taxon>Chloropicales</taxon>
        <taxon>Chloropicaceae</taxon>
        <taxon>Chloropicon</taxon>
    </lineage>
</organism>
<evidence type="ECO:0000256" key="3">
    <source>
        <dbReference type="ARBA" id="ARBA00022692"/>
    </source>
</evidence>
<dbReference type="PANTHER" id="PTHR24221">
    <property type="entry name" value="ATP-BINDING CASSETTE SUB-FAMILY B"/>
    <property type="match status" value="1"/>
</dbReference>
<keyword evidence="2" id="KW-0813">Transport</keyword>
<dbReference type="PANTHER" id="PTHR24221:SF402">
    <property type="entry name" value="IRON-SULFUR CLUSTERS TRANSPORTER ABCB7, MITOCHONDRIAL"/>
    <property type="match status" value="1"/>
</dbReference>
<keyword evidence="4" id="KW-0547">Nucleotide-binding</keyword>
<dbReference type="InterPro" id="IPR027417">
    <property type="entry name" value="P-loop_NTPase"/>
</dbReference>
<dbReference type="STRING" id="1764295.A0A5B8MYC9"/>
<keyword evidence="6" id="KW-1133">Transmembrane helix</keyword>
<evidence type="ECO:0000259" key="11">
    <source>
        <dbReference type="PROSITE" id="PS50929"/>
    </source>
</evidence>
<dbReference type="PROSITE" id="PS50929">
    <property type="entry name" value="ABC_TM1F"/>
    <property type="match status" value="1"/>
</dbReference>
<keyword evidence="7" id="KW-0472">Membrane</keyword>
<proteinExistence type="inferred from homology"/>
<dbReference type="Proteomes" id="UP000316726">
    <property type="component" value="Chromosome 14"/>
</dbReference>
<evidence type="ECO:0000256" key="5">
    <source>
        <dbReference type="ARBA" id="ARBA00022840"/>
    </source>
</evidence>
<dbReference type="EMBL" id="CP031047">
    <property type="protein sequence ID" value="QDZ24602.1"/>
    <property type="molecule type" value="Genomic_DNA"/>
</dbReference>
<dbReference type="SUPFAM" id="SSF90123">
    <property type="entry name" value="ABC transporter transmembrane region"/>
    <property type="match status" value="1"/>
</dbReference>